<dbReference type="Proteomes" id="UP000528734">
    <property type="component" value="Unassembled WGS sequence"/>
</dbReference>
<evidence type="ECO:0000313" key="3">
    <source>
        <dbReference type="Proteomes" id="UP000528734"/>
    </source>
</evidence>
<keyword evidence="3" id="KW-1185">Reference proteome</keyword>
<dbReference type="Pfam" id="PF12071">
    <property type="entry name" value="DUF3551"/>
    <property type="match status" value="1"/>
</dbReference>
<dbReference type="InterPro" id="IPR021937">
    <property type="entry name" value="DUF3551"/>
</dbReference>
<comment type="caution">
    <text evidence="2">The sequence shown here is derived from an EMBL/GenBank/DDBJ whole genome shotgun (WGS) entry which is preliminary data.</text>
</comment>
<protein>
    <submittedName>
        <fullName evidence="2">DUF3551 domain-containing protein</fullName>
    </submittedName>
</protein>
<organism evidence="2 3">
    <name type="scientific">Bradyrhizobium archetypum</name>
    <dbReference type="NCBI Taxonomy" id="2721160"/>
    <lineage>
        <taxon>Bacteria</taxon>
        <taxon>Pseudomonadati</taxon>
        <taxon>Pseudomonadota</taxon>
        <taxon>Alphaproteobacteria</taxon>
        <taxon>Hyphomicrobiales</taxon>
        <taxon>Nitrobacteraceae</taxon>
        <taxon>Bradyrhizobium</taxon>
    </lineage>
</organism>
<feature type="chain" id="PRO_5031038975" evidence="1">
    <location>
        <begin position="27"/>
        <end position="90"/>
    </location>
</feature>
<keyword evidence="1" id="KW-0732">Signal</keyword>
<evidence type="ECO:0000256" key="1">
    <source>
        <dbReference type="SAM" id="SignalP"/>
    </source>
</evidence>
<reference evidence="2 3" key="1">
    <citation type="submission" date="2020-03" db="EMBL/GenBank/DDBJ databases">
        <title>Bradyrhizobium diversity isolated from nodules of Muelleranthus trifoliolatus.</title>
        <authorList>
            <person name="Klepa M."/>
            <person name="Helene L."/>
            <person name="Hungria M."/>
        </authorList>
    </citation>
    <scope>NUCLEOTIDE SEQUENCE [LARGE SCALE GENOMIC DNA]</scope>
    <source>
        <strain evidence="2 3">WSM 1744</strain>
    </source>
</reference>
<evidence type="ECO:0000313" key="2">
    <source>
        <dbReference type="EMBL" id="NOJ46313.1"/>
    </source>
</evidence>
<proteinExistence type="predicted"/>
<name>A0A7Y4H2N7_9BRAD</name>
<dbReference type="EMBL" id="JAAVLW010000002">
    <property type="protein sequence ID" value="NOJ46313.1"/>
    <property type="molecule type" value="Genomic_DNA"/>
</dbReference>
<gene>
    <name evidence="2" type="ORF">HCN50_08655</name>
</gene>
<accession>A0A7Y4H2N7</accession>
<dbReference type="AlphaFoldDB" id="A0A7Y4H2N7"/>
<sequence length="90" mass="9611">MRRCYLAVAAVTVLASIAALTTAGQAQEYPFCIKGEFWPSFTGDCSFATYQQCLAEASGRAGAYCDANPFLGVRVNQAGVASNKRKKPSH</sequence>
<feature type="signal peptide" evidence="1">
    <location>
        <begin position="1"/>
        <end position="26"/>
    </location>
</feature>